<sequence>MNQILFFIDQLIHYPYLQHAMVAAILVGIICGMIGSFIIMRGMALMGDAISHAVLPGVVVAYMLGASFFVGAVFTGVLTALLIGFISQNSRIKEDSSIGIMFTAMFALGIVMITGMSGTGVDLWHILFGNVLAVSRQDVWISLGIGIFVLVLILLFYRPLLLTTFDPVMAKAAGLPVKGIHYLLMLLLSLVTVASLQTVGIILVVAMLITPASTAYLLTDRFSLMIALSSVFGVIAAVSGLYFSVIYDVSSGASIVLASSFLFLLAFLFAPKRGLVIRWIQDIKPESANVS</sequence>
<evidence type="ECO:0000256" key="9">
    <source>
        <dbReference type="SAM" id="Phobius"/>
    </source>
</evidence>
<evidence type="ECO:0000256" key="6">
    <source>
        <dbReference type="ARBA" id="ARBA00057828"/>
    </source>
</evidence>
<feature type="transmembrane region" description="Helical" evidence="9">
    <location>
        <begin position="249"/>
        <end position="270"/>
    </location>
</feature>
<dbReference type="Gene3D" id="1.10.3470.10">
    <property type="entry name" value="ABC transporter involved in vitamin B12 uptake, BtuC"/>
    <property type="match status" value="1"/>
</dbReference>
<feature type="transmembrane region" description="Helical" evidence="9">
    <location>
        <begin position="222"/>
        <end position="243"/>
    </location>
</feature>
<feature type="transmembrane region" description="Helical" evidence="9">
    <location>
        <begin position="180"/>
        <end position="210"/>
    </location>
</feature>
<dbReference type="AlphaFoldDB" id="D6XW84"/>
<organism evidence="10 11">
    <name type="scientific">Bacillus selenitireducens (strain ATCC 700615 / DSM 15326 / MLS10)</name>
    <dbReference type="NCBI Taxonomy" id="439292"/>
    <lineage>
        <taxon>Bacteria</taxon>
        <taxon>Bacillati</taxon>
        <taxon>Bacillota</taxon>
        <taxon>Bacilli</taxon>
        <taxon>Bacillales</taxon>
        <taxon>Bacillaceae</taxon>
        <taxon>Salisediminibacterium</taxon>
    </lineage>
</organism>
<proteinExistence type="inferred from homology"/>
<feature type="transmembrane region" description="Helical" evidence="9">
    <location>
        <begin position="20"/>
        <end position="41"/>
    </location>
</feature>
<feature type="transmembrane region" description="Helical" evidence="9">
    <location>
        <begin position="139"/>
        <end position="160"/>
    </location>
</feature>
<dbReference type="InterPro" id="IPR001626">
    <property type="entry name" value="ABC_TroCD"/>
</dbReference>
<evidence type="ECO:0000256" key="8">
    <source>
        <dbReference type="RuleBase" id="RU003943"/>
    </source>
</evidence>
<protein>
    <recommendedName>
        <fullName evidence="7">Manganese transport system membrane protein MntC</fullName>
    </recommendedName>
</protein>
<dbReference type="PANTHER" id="PTHR30477:SF13">
    <property type="entry name" value="IRON TRANSPORT SYSTEM MEMBRANE PROTEIN HI_0360-RELATED"/>
    <property type="match status" value="1"/>
</dbReference>
<accession>D6XW84</accession>
<keyword evidence="3 8" id="KW-0812">Transmembrane</keyword>
<dbReference type="SUPFAM" id="SSF81345">
    <property type="entry name" value="ABC transporter involved in vitamin B12 uptake, BtuC"/>
    <property type="match status" value="1"/>
</dbReference>
<dbReference type="Proteomes" id="UP000000271">
    <property type="component" value="Chromosome"/>
</dbReference>
<evidence type="ECO:0000256" key="5">
    <source>
        <dbReference type="ARBA" id="ARBA00023136"/>
    </source>
</evidence>
<dbReference type="Pfam" id="PF00950">
    <property type="entry name" value="ABC-3"/>
    <property type="match status" value="1"/>
</dbReference>
<dbReference type="GO" id="GO:0071281">
    <property type="term" value="P:cellular response to iron ion"/>
    <property type="evidence" value="ECO:0007669"/>
    <property type="project" value="UniProtKB-ARBA"/>
</dbReference>
<evidence type="ECO:0000313" key="10">
    <source>
        <dbReference type="EMBL" id="ADH99838.1"/>
    </source>
</evidence>
<feature type="transmembrane region" description="Helical" evidence="9">
    <location>
        <begin position="53"/>
        <end position="86"/>
    </location>
</feature>
<evidence type="ECO:0000313" key="11">
    <source>
        <dbReference type="Proteomes" id="UP000000271"/>
    </source>
</evidence>
<feature type="transmembrane region" description="Helical" evidence="9">
    <location>
        <begin position="98"/>
        <end position="127"/>
    </location>
</feature>
<dbReference type="GO" id="GO:0043190">
    <property type="term" value="C:ATP-binding cassette (ABC) transporter complex"/>
    <property type="evidence" value="ECO:0007669"/>
    <property type="project" value="InterPro"/>
</dbReference>
<evidence type="ECO:0000256" key="7">
    <source>
        <dbReference type="ARBA" id="ARBA00073179"/>
    </source>
</evidence>
<keyword evidence="5 9" id="KW-0472">Membrane</keyword>
<dbReference type="KEGG" id="bse:Bsel_2335"/>
<evidence type="ECO:0000256" key="3">
    <source>
        <dbReference type="ARBA" id="ARBA00022692"/>
    </source>
</evidence>
<reference evidence="10" key="1">
    <citation type="submission" date="2009-10" db="EMBL/GenBank/DDBJ databases">
        <title>Complete sequence of Bacillus selenitireducens MLS10.</title>
        <authorList>
            <consortium name="US DOE Joint Genome Institute"/>
            <person name="Lucas S."/>
            <person name="Copeland A."/>
            <person name="Lapidus A."/>
            <person name="Glavina del Rio T."/>
            <person name="Dalin E."/>
            <person name="Tice H."/>
            <person name="Bruce D."/>
            <person name="Goodwin L."/>
            <person name="Pitluck S."/>
            <person name="Sims D."/>
            <person name="Brettin T."/>
            <person name="Detter J.C."/>
            <person name="Han C."/>
            <person name="Larimer F."/>
            <person name="Land M."/>
            <person name="Hauser L."/>
            <person name="Kyrpides N."/>
            <person name="Ovchinnikova G."/>
            <person name="Stolz J."/>
        </authorList>
    </citation>
    <scope>NUCLEOTIDE SEQUENCE [LARGE SCALE GENOMIC DNA]</scope>
    <source>
        <strain evidence="10">MLS10</strain>
    </source>
</reference>
<keyword evidence="8" id="KW-0813">Transport</keyword>
<dbReference type="eggNOG" id="COG1108">
    <property type="taxonomic scope" value="Bacteria"/>
</dbReference>
<dbReference type="CDD" id="cd06550">
    <property type="entry name" value="TM_ABC_iron-siderophores_like"/>
    <property type="match status" value="1"/>
</dbReference>
<comment type="similarity">
    <text evidence="2 8">Belongs to the ABC-3 integral membrane protein family.</text>
</comment>
<dbReference type="HOGENOM" id="CLU_028808_4_0_9"/>
<dbReference type="GO" id="GO:0055085">
    <property type="term" value="P:transmembrane transport"/>
    <property type="evidence" value="ECO:0007669"/>
    <property type="project" value="InterPro"/>
</dbReference>
<comment type="function">
    <text evidence="6">This protein is probably a component of a manganese permease, a binding protein-dependent, ATP-driven transport system.</text>
</comment>
<evidence type="ECO:0000256" key="4">
    <source>
        <dbReference type="ARBA" id="ARBA00022989"/>
    </source>
</evidence>
<name>D6XW84_BACIE</name>
<evidence type="ECO:0000256" key="2">
    <source>
        <dbReference type="ARBA" id="ARBA00008034"/>
    </source>
</evidence>
<dbReference type="PANTHER" id="PTHR30477">
    <property type="entry name" value="ABC-TRANSPORTER METAL-BINDING PROTEIN"/>
    <property type="match status" value="1"/>
</dbReference>
<dbReference type="FunFam" id="1.10.3470.10:FF:000003">
    <property type="entry name" value="Iron ABC transporter permease SitD"/>
    <property type="match status" value="1"/>
</dbReference>
<comment type="subcellular location">
    <subcellularLocation>
        <location evidence="8">Cell membrane</location>
        <topology evidence="8">Multi-pass membrane protein</topology>
    </subcellularLocation>
    <subcellularLocation>
        <location evidence="1">Membrane</location>
        <topology evidence="1">Multi-pass membrane protein</topology>
    </subcellularLocation>
</comment>
<dbReference type="OrthoDB" id="9788905at2"/>
<dbReference type="RefSeq" id="WP_013173260.1">
    <property type="nucleotide sequence ID" value="NC_014219.1"/>
</dbReference>
<evidence type="ECO:0000256" key="1">
    <source>
        <dbReference type="ARBA" id="ARBA00004141"/>
    </source>
</evidence>
<dbReference type="EMBL" id="CP001791">
    <property type="protein sequence ID" value="ADH99838.1"/>
    <property type="molecule type" value="Genomic_DNA"/>
</dbReference>
<dbReference type="GO" id="GO:0010043">
    <property type="term" value="P:response to zinc ion"/>
    <property type="evidence" value="ECO:0007669"/>
    <property type="project" value="TreeGrafter"/>
</dbReference>
<gene>
    <name evidence="10" type="ordered locus">Bsel_2335</name>
</gene>
<dbReference type="InterPro" id="IPR037294">
    <property type="entry name" value="ABC_BtuC-like"/>
</dbReference>
<keyword evidence="4 9" id="KW-1133">Transmembrane helix</keyword>
<keyword evidence="11" id="KW-1185">Reference proteome</keyword>
<dbReference type="STRING" id="439292.Bsel_2335"/>